<comment type="similarity">
    <text evidence="1">Belongs to the bacterial secretin family.</text>
</comment>
<feature type="signal peptide" evidence="2">
    <location>
        <begin position="1"/>
        <end position="21"/>
    </location>
</feature>
<dbReference type="EMBL" id="LJYW01000001">
    <property type="protein sequence ID" value="KPL51103.1"/>
    <property type="molecule type" value="Genomic_DNA"/>
</dbReference>
<dbReference type="PRINTS" id="PR00811">
    <property type="entry name" value="BCTERIALGSPD"/>
</dbReference>
<evidence type="ECO:0000259" key="3">
    <source>
        <dbReference type="PROSITE" id="PS50914"/>
    </source>
</evidence>
<dbReference type="InterPro" id="IPR004846">
    <property type="entry name" value="T2SS/T3SS_dom"/>
</dbReference>
<dbReference type="STRING" id="665126.ABB55_01775"/>
<evidence type="ECO:0000256" key="2">
    <source>
        <dbReference type="SAM" id="SignalP"/>
    </source>
</evidence>
<keyword evidence="5" id="KW-1185">Reference proteome</keyword>
<protein>
    <recommendedName>
        <fullName evidence="3">BON domain-containing protein</fullName>
    </recommendedName>
</protein>
<dbReference type="Pfam" id="PF00263">
    <property type="entry name" value="Secretin"/>
    <property type="match status" value="1"/>
</dbReference>
<accession>A0A0P6VZG2</accession>
<evidence type="ECO:0000313" key="4">
    <source>
        <dbReference type="EMBL" id="KPL51103.1"/>
    </source>
</evidence>
<dbReference type="PANTHER" id="PTHR30332:SF17">
    <property type="entry name" value="TYPE IV PILIATION SYSTEM PROTEIN DR_0774-RELATED"/>
    <property type="match status" value="1"/>
</dbReference>
<feature type="chain" id="PRO_5006131946" description="BON domain-containing protein" evidence="2">
    <location>
        <begin position="22"/>
        <end position="483"/>
    </location>
</feature>
<keyword evidence="2" id="KW-0732">Signal</keyword>
<comment type="caution">
    <text evidence="4">The sequence shown here is derived from an EMBL/GenBank/DDBJ whole genome shotgun (WGS) entry which is preliminary data.</text>
</comment>
<dbReference type="AlphaFoldDB" id="A0A0P6VZG2"/>
<reference evidence="4 5" key="1">
    <citation type="submission" date="2015-09" db="EMBL/GenBank/DDBJ databases">
        <authorList>
            <person name="Jackson K.R."/>
            <person name="Lunt B.L."/>
            <person name="Fisher J.N.B."/>
            <person name="Gardner A.V."/>
            <person name="Bailey M.E."/>
            <person name="Deus L.M."/>
            <person name="Earl A.S."/>
            <person name="Gibby P.D."/>
            <person name="Hartmann K.A."/>
            <person name="Liu J.E."/>
            <person name="Manci A.M."/>
            <person name="Nielsen D.A."/>
            <person name="Solomon M.B."/>
            <person name="Breakwell D.P."/>
            <person name="Burnett S.H."/>
            <person name="Grose J.H."/>
        </authorList>
    </citation>
    <scope>NUCLEOTIDE SEQUENCE [LARGE SCALE GENOMIC DNA]</scope>
    <source>
        <strain evidence="4 5">16</strain>
    </source>
</reference>
<dbReference type="InterPro" id="IPR050810">
    <property type="entry name" value="Bact_Secretion_Sys_Channel"/>
</dbReference>
<dbReference type="GO" id="GO:0015627">
    <property type="term" value="C:type II protein secretion system complex"/>
    <property type="evidence" value="ECO:0007669"/>
    <property type="project" value="TreeGrafter"/>
</dbReference>
<dbReference type="Pfam" id="PF04972">
    <property type="entry name" value="BON"/>
    <property type="match status" value="1"/>
</dbReference>
<evidence type="ECO:0000313" key="5">
    <source>
        <dbReference type="Proteomes" id="UP000048984"/>
    </source>
</evidence>
<evidence type="ECO:0000256" key="1">
    <source>
        <dbReference type="RuleBase" id="RU004003"/>
    </source>
</evidence>
<name>A0A0P6VZG2_9HYPH</name>
<feature type="domain" description="BON" evidence="3">
    <location>
        <begin position="106"/>
        <end position="184"/>
    </location>
</feature>
<dbReference type="PROSITE" id="PS50914">
    <property type="entry name" value="BON"/>
    <property type="match status" value="1"/>
</dbReference>
<organism evidence="4 5">
    <name type="scientific">Prosthecodimorpha hirschii</name>
    <dbReference type="NCBI Taxonomy" id="665126"/>
    <lineage>
        <taxon>Bacteria</taxon>
        <taxon>Pseudomonadati</taxon>
        <taxon>Pseudomonadota</taxon>
        <taxon>Alphaproteobacteria</taxon>
        <taxon>Hyphomicrobiales</taxon>
        <taxon>Ancalomicrobiaceae</taxon>
        <taxon>Prosthecodimorpha</taxon>
    </lineage>
</organism>
<dbReference type="Proteomes" id="UP000048984">
    <property type="component" value="Unassembled WGS sequence"/>
</dbReference>
<reference evidence="4 5" key="2">
    <citation type="submission" date="2015-10" db="EMBL/GenBank/DDBJ databases">
        <title>Draft Genome Sequence of Prosthecomicrobium hirschii ATCC 27832.</title>
        <authorList>
            <person name="Daniel J."/>
            <person name="Givan S.A."/>
            <person name="Brun Y.V."/>
            <person name="Brown P.J."/>
        </authorList>
    </citation>
    <scope>NUCLEOTIDE SEQUENCE [LARGE SCALE GENOMIC DNA]</scope>
    <source>
        <strain evidence="4 5">16</strain>
    </source>
</reference>
<dbReference type="InterPro" id="IPR007055">
    <property type="entry name" value="BON_dom"/>
</dbReference>
<dbReference type="GO" id="GO:0009306">
    <property type="term" value="P:protein secretion"/>
    <property type="evidence" value="ECO:0007669"/>
    <property type="project" value="InterPro"/>
</dbReference>
<dbReference type="RefSeq" id="WP_054357266.1">
    <property type="nucleotide sequence ID" value="NZ_JAPCYQ010000001.1"/>
</dbReference>
<gene>
    <name evidence="4" type="ORF">ABB55_01775</name>
</gene>
<dbReference type="OrthoDB" id="9775455at2"/>
<dbReference type="Pfam" id="PF13629">
    <property type="entry name" value="T2SS-T3SS_pil_N"/>
    <property type="match status" value="1"/>
</dbReference>
<dbReference type="InterPro" id="IPR001775">
    <property type="entry name" value="GspD/PilQ"/>
</dbReference>
<dbReference type="InterPro" id="IPR032789">
    <property type="entry name" value="T2SS-T3SS_pil_N"/>
</dbReference>
<dbReference type="PANTHER" id="PTHR30332">
    <property type="entry name" value="PROBABLE GENERAL SECRETION PATHWAY PROTEIN D"/>
    <property type="match status" value="1"/>
</dbReference>
<proteinExistence type="inferred from homology"/>
<sequence>MVKTVGALCLGAAVLAGPLLAAVPTVRAEDRLVRVGDGKVQQIRVTRGKSETMRIEAPFADLVVGDPEVADVVPLTDKSFYVLGRAIGTTNVSVYDSKKQLIGIIDVEVAHDSGRLQAELNRRLPTSRITVSTYNGKVMLSGTVRDAVSADRAVTIAKQFASEVINSIGVTGSQQVMLEVRFVEANRDAGRDLGFNWGIFGSKMLHNPSTGAMAYPSNASTAGASSGTSGLLSGNTPFGVAVAQVLGNGIGADILIKALEEQRVARRLAEPNLVALSGDTASFLAGGEYPVPMNNKNGEVTIEFKKFGIGLAFTPTVLENGMINLKIIPEVSELDYSNAVTLSGVTVPSLNVRRADTTIELRDGQSFAIAGLLQSNVSTLLQQLPWAGNVPVLGALFRSSSYQKNETELVIIVTPRLVRPMVPGQPLKTPLDNLRAANDPEFFAGGKGEVRADSVRMPPGGAAPAPLGHILDMPQGGSRVVLR</sequence>